<proteinExistence type="predicted"/>
<keyword evidence="4 7" id="KW-1133">Transmembrane helix</keyword>
<dbReference type="OrthoDB" id="9781030at2"/>
<dbReference type="GO" id="GO:0005886">
    <property type="term" value="C:plasma membrane"/>
    <property type="evidence" value="ECO:0007669"/>
    <property type="project" value="UniProtKB-SubCell"/>
</dbReference>
<evidence type="ECO:0000313" key="8">
    <source>
        <dbReference type="EMBL" id="SCF27422.1"/>
    </source>
</evidence>
<dbReference type="Pfam" id="PF03631">
    <property type="entry name" value="Virul_fac_BrkB"/>
    <property type="match status" value="1"/>
</dbReference>
<feature type="region of interest" description="Disordered" evidence="6">
    <location>
        <begin position="307"/>
        <end position="339"/>
    </location>
</feature>
<keyword evidence="3 7" id="KW-0812">Transmembrane</keyword>
<name>A0A1C4Z319_MICVI</name>
<sequence length="339" mass="35849">MAATTEPAVTGRQRARFPRRVRQLSWSTWRGVLARSGRNFLKDNCADWAAALTYYGVLALFPATVVVVALVGLVSDGERTVDTLIGLARDIGAGSVVGNDGFVSAVRSVVEQRGSAKVLLSFGLLGALWSASGFIGAFTRASNAVYGVEEGRPFYRLRPLQIGLAAVSLLLLSVVATGLIVSGPITDALGDRLHVGGLARTAWTVAKWPLLALVAMTLLSLLFWIAPNVRQPRFRWLTPGGALALLAWVLASAAFGLYVANFGSYDVTYGSLGAVIAFLVWLYLSNCALMLGVQVNAELQRGRVMQAGADDPGEPVLPPRAPADARPASADARPTSVDG</sequence>
<feature type="compositionally biased region" description="Low complexity" evidence="6">
    <location>
        <begin position="322"/>
        <end position="339"/>
    </location>
</feature>
<dbReference type="EMBL" id="LT607411">
    <property type="protein sequence ID" value="SCF27422.1"/>
    <property type="molecule type" value="Genomic_DNA"/>
</dbReference>
<gene>
    <name evidence="8" type="ORF">GA0074695_5051</name>
</gene>
<evidence type="ECO:0000256" key="1">
    <source>
        <dbReference type="ARBA" id="ARBA00004651"/>
    </source>
</evidence>
<organism evidence="8 9">
    <name type="scientific">Micromonospora viridifaciens</name>
    <dbReference type="NCBI Taxonomy" id="1881"/>
    <lineage>
        <taxon>Bacteria</taxon>
        <taxon>Bacillati</taxon>
        <taxon>Actinomycetota</taxon>
        <taxon>Actinomycetes</taxon>
        <taxon>Micromonosporales</taxon>
        <taxon>Micromonosporaceae</taxon>
        <taxon>Micromonospora</taxon>
    </lineage>
</organism>
<dbReference type="InterPro" id="IPR017039">
    <property type="entry name" value="Virul_fac_BrkB"/>
</dbReference>
<feature type="transmembrane region" description="Helical" evidence="7">
    <location>
        <begin position="272"/>
        <end position="293"/>
    </location>
</feature>
<dbReference type="PIRSF" id="PIRSF035875">
    <property type="entry name" value="RNase_BN"/>
    <property type="match status" value="1"/>
</dbReference>
<dbReference type="PANTHER" id="PTHR30213">
    <property type="entry name" value="INNER MEMBRANE PROTEIN YHJD"/>
    <property type="match status" value="1"/>
</dbReference>
<dbReference type="NCBIfam" id="TIGR00765">
    <property type="entry name" value="yihY_not_rbn"/>
    <property type="match status" value="1"/>
</dbReference>
<evidence type="ECO:0000256" key="6">
    <source>
        <dbReference type="SAM" id="MobiDB-lite"/>
    </source>
</evidence>
<feature type="transmembrane region" description="Helical" evidence="7">
    <location>
        <begin position="118"/>
        <end position="139"/>
    </location>
</feature>
<dbReference type="AlphaFoldDB" id="A0A1C4Z319"/>
<evidence type="ECO:0000313" key="9">
    <source>
        <dbReference type="Proteomes" id="UP000198242"/>
    </source>
</evidence>
<evidence type="ECO:0000256" key="2">
    <source>
        <dbReference type="ARBA" id="ARBA00022475"/>
    </source>
</evidence>
<evidence type="ECO:0000256" key="4">
    <source>
        <dbReference type="ARBA" id="ARBA00022989"/>
    </source>
</evidence>
<keyword evidence="5 7" id="KW-0472">Membrane</keyword>
<feature type="transmembrane region" description="Helical" evidence="7">
    <location>
        <begin position="160"/>
        <end position="185"/>
    </location>
</feature>
<dbReference type="PANTHER" id="PTHR30213:SF0">
    <property type="entry name" value="UPF0761 MEMBRANE PROTEIN YIHY"/>
    <property type="match status" value="1"/>
</dbReference>
<reference evidence="9" key="1">
    <citation type="submission" date="2016-06" db="EMBL/GenBank/DDBJ databases">
        <authorList>
            <person name="Varghese N."/>
            <person name="Submissions Spin"/>
        </authorList>
    </citation>
    <scope>NUCLEOTIDE SEQUENCE [LARGE SCALE GENOMIC DNA]</scope>
    <source>
        <strain evidence="9">DSM 43909</strain>
    </source>
</reference>
<dbReference type="RefSeq" id="WP_089008449.1">
    <property type="nucleotide sequence ID" value="NZ_LT607411.1"/>
</dbReference>
<comment type="subcellular location">
    <subcellularLocation>
        <location evidence="1">Cell membrane</location>
        <topology evidence="1">Multi-pass membrane protein</topology>
    </subcellularLocation>
</comment>
<evidence type="ECO:0000256" key="3">
    <source>
        <dbReference type="ARBA" id="ARBA00022692"/>
    </source>
</evidence>
<keyword evidence="2" id="KW-1003">Cell membrane</keyword>
<keyword evidence="9" id="KW-1185">Reference proteome</keyword>
<evidence type="ECO:0000256" key="5">
    <source>
        <dbReference type="ARBA" id="ARBA00023136"/>
    </source>
</evidence>
<accession>A0A1C4Z319</accession>
<feature type="transmembrane region" description="Helical" evidence="7">
    <location>
        <begin position="52"/>
        <end position="74"/>
    </location>
</feature>
<evidence type="ECO:0000256" key="7">
    <source>
        <dbReference type="SAM" id="Phobius"/>
    </source>
</evidence>
<dbReference type="Proteomes" id="UP000198242">
    <property type="component" value="Chromosome I"/>
</dbReference>
<protein>
    <submittedName>
        <fullName evidence="8">Membrane protein</fullName>
    </submittedName>
</protein>
<feature type="transmembrane region" description="Helical" evidence="7">
    <location>
        <begin position="205"/>
        <end position="225"/>
    </location>
</feature>
<feature type="transmembrane region" description="Helical" evidence="7">
    <location>
        <begin position="237"/>
        <end position="260"/>
    </location>
</feature>